<sequence length="213" mass="24053">MTTTIQRTNDFKEITFGRRSVKAYDPDTKISREEMTEILAEASRAPSSVNMQPWRFLVVDTAEGKEKLAPLSKFNQTQVLTSSAVIAVFIDMNNGEYMEEIFGKAVELGYMPQEIKEMQMNAFKPYYDTISKADLRDVNLIDAGLVSMQLMLVARAHGYDTNPIGGYEKDQIAEAFGMDKERYQPVMLISIGKSAKEGHPSYRLPVETITTWA</sequence>
<dbReference type="GO" id="GO:0016491">
    <property type="term" value="F:oxidoreductase activity"/>
    <property type="evidence" value="ECO:0007669"/>
    <property type="project" value="UniProtKB-KW"/>
</dbReference>
<keyword evidence="2" id="KW-0560">Oxidoreductase</keyword>
<reference evidence="4 5" key="1">
    <citation type="submission" date="2018-12" db="EMBL/GenBank/DDBJ databases">
        <authorList>
            <person name="Sun L."/>
            <person name="Chen Z."/>
        </authorList>
    </citation>
    <scope>NUCLEOTIDE SEQUENCE [LARGE SCALE GENOMIC DNA]</scope>
    <source>
        <strain evidence="4 5">3-5-3</strain>
    </source>
</reference>
<dbReference type="EMBL" id="RZNX01000006">
    <property type="protein sequence ID" value="RUT29614.1"/>
    <property type="molecule type" value="Genomic_DNA"/>
</dbReference>
<dbReference type="PANTHER" id="PTHR43673:SF10">
    <property type="entry name" value="NADH DEHYDROGENASE_NAD(P)H NITROREDUCTASE XCC3605-RELATED"/>
    <property type="match status" value="1"/>
</dbReference>
<accession>A0A3S1D877</accession>
<gene>
    <name evidence="4" type="ORF">EJP77_14665</name>
</gene>
<evidence type="ECO:0000256" key="2">
    <source>
        <dbReference type="ARBA" id="ARBA00023002"/>
    </source>
</evidence>
<dbReference type="RefSeq" id="WP_127199997.1">
    <property type="nucleotide sequence ID" value="NZ_RZNX01000006.1"/>
</dbReference>
<protein>
    <submittedName>
        <fullName evidence="4">Nitroreductase family protein</fullName>
    </submittedName>
</protein>
<dbReference type="PANTHER" id="PTHR43673">
    <property type="entry name" value="NAD(P)H NITROREDUCTASE YDGI-RELATED"/>
    <property type="match status" value="1"/>
</dbReference>
<dbReference type="SUPFAM" id="SSF55469">
    <property type="entry name" value="FMN-dependent nitroreductase-like"/>
    <property type="match status" value="1"/>
</dbReference>
<feature type="domain" description="Nitroreductase" evidence="3">
    <location>
        <begin position="17"/>
        <end position="193"/>
    </location>
</feature>
<dbReference type="Pfam" id="PF00881">
    <property type="entry name" value="Nitroreductase"/>
    <property type="match status" value="1"/>
</dbReference>
<dbReference type="AlphaFoldDB" id="A0A3S1D877"/>
<evidence type="ECO:0000313" key="5">
    <source>
        <dbReference type="Proteomes" id="UP000272464"/>
    </source>
</evidence>
<dbReference type="InterPro" id="IPR029479">
    <property type="entry name" value="Nitroreductase"/>
</dbReference>
<organism evidence="4 5">
    <name type="scientific">Paenibacillus zeisoli</name>
    <dbReference type="NCBI Taxonomy" id="2496267"/>
    <lineage>
        <taxon>Bacteria</taxon>
        <taxon>Bacillati</taxon>
        <taxon>Bacillota</taxon>
        <taxon>Bacilli</taxon>
        <taxon>Bacillales</taxon>
        <taxon>Paenibacillaceae</taxon>
        <taxon>Paenibacillus</taxon>
    </lineage>
</organism>
<comment type="caution">
    <text evidence="4">The sequence shown here is derived from an EMBL/GenBank/DDBJ whole genome shotgun (WGS) entry which is preliminary data.</text>
</comment>
<dbReference type="Proteomes" id="UP000272464">
    <property type="component" value="Unassembled WGS sequence"/>
</dbReference>
<dbReference type="InterPro" id="IPR000415">
    <property type="entry name" value="Nitroreductase-like"/>
</dbReference>
<evidence type="ECO:0000259" key="3">
    <source>
        <dbReference type="Pfam" id="PF00881"/>
    </source>
</evidence>
<dbReference type="CDD" id="cd02137">
    <property type="entry name" value="MhqN-like"/>
    <property type="match status" value="1"/>
</dbReference>
<dbReference type="Gene3D" id="3.40.109.10">
    <property type="entry name" value="NADH Oxidase"/>
    <property type="match status" value="1"/>
</dbReference>
<evidence type="ECO:0000256" key="1">
    <source>
        <dbReference type="ARBA" id="ARBA00007118"/>
    </source>
</evidence>
<evidence type="ECO:0000313" key="4">
    <source>
        <dbReference type="EMBL" id="RUT29614.1"/>
    </source>
</evidence>
<proteinExistence type="inferred from homology"/>
<keyword evidence="5" id="KW-1185">Reference proteome</keyword>
<name>A0A3S1D877_9BACL</name>
<dbReference type="OrthoDB" id="9782629at2"/>
<comment type="similarity">
    <text evidence="1">Belongs to the nitroreductase family.</text>
</comment>